<keyword evidence="9" id="KW-1185">Reference proteome</keyword>
<evidence type="ECO:0000256" key="4">
    <source>
        <dbReference type="ARBA" id="ARBA00023180"/>
    </source>
</evidence>
<protein>
    <recommendedName>
        <fullName evidence="7">WxxW domain-containing protein</fullName>
    </recommendedName>
</protein>
<evidence type="ECO:0000313" key="9">
    <source>
        <dbReference type="Proteomes" id="UP001642483"/>
    </source>
</evidence>
<reference evidence="8 9" key="1">
    <citation type="submission" date="2024-02" db="EMBL/GenBank/DDBJ databases">
        <authorList>
            <person name="Daric V."/>
            <person name="Darras S."/>
        </authorList>
    </citation>
    <scope>NUCLEOTIDE SEQUENCE [LARGE SCALE GENOMIC DNA]</scope>
</reference>
<dbReference type="InterPro" id="IPR025155">
    <property type="entry name" value="WxxW_domain"/>
</dbReference>
<feature type="compositionally biased region" description="Basic residues" evidence="5">
    <location>
        <begin position="110"/>
        <end position="119"/>
    </location>
</feature>
<feature type="signal peptide" evidence="6">
    <location>
        <begin position="1"/>
        <end position="16"/>
    </location>
</feature>
<feature type="domain" description="WxxW" evidence="7">
    <location>
        <begin position="758"/>
        <end position="838"/>
    </location>
</feature>
<dbReference type="PANTHER" id="PTHR11475">
    <property type="entry name" value="OXIDASE/PEROXIDASE"/>
    <property type="match status" value="1"/>
</dbReference>
<accession>A0ABP0G0J8</accession>
<keyword evidence="4" id="KW-0325">Glycoprotein</keyword>
<dbReference type="Pfam" id="PF13330">
    <property type="entry name" value="Mucin2_WxxW"/>
    <property type="match status" value="2"/>
</dbReference>
<dbReference type="PANTHER" id="PTHR11475:SF4">
    <property type="entry name" value="CHORION PEROXIDASE"/>
    <property type="match status" value="1"/>
</dbReference>
<evidence type="ECO:0000256" key="6">
    <source>
        <dbReference type="SAM" id="SignalP"/>
    </source>
</evidence>
<evidence type="ECO:0000313" key="8">
    <source>
        <dbReference type="EMBL" id="CAK8685030.1"/>
    </source>
</evidence>
<comment type="caution">
    <text evidence="8">The sequence shown here is derived from an EMBL/GenBank/DDBJ whole genome shotgun (WGS) entry which is preliminary data.</text>
</comment>
<evidence type="ECO:0000256" key="3">
    <source>
        <dbReference type="ARBA" id="ARBA00022729"/>
    </source>
</evidence>
<dbReference type="SUPFAM" id="SSF48113">
    <property type="entry name" value="Heme-dependent peroxidases"/>
    <property type="match status" value="1"/>
</dbReference>
<feature type="region of interest" description="Disordered" evidence="5">
    <location>
        <begin position="759"/>
        <end position="784"/>
    </location>
</feature>
<evidence type="ECO:0000256" key="1">
    <source>
        <dbReference type="ARBA" id="ARBA00004613"/>
    </source>
</evidence>
<keyword evidence="3 6" id="KW-0732">Signal</keyword>
<dbReference type="PRINTS" id="PR00457">
    <property type="entry name" value="ANPEROXIDASE"/>
</dbReference>
<dbReference type="InterPro" id="IPR010255">
    <property type="entry name" value="Haem_peroxidase_sf"/>
</dbReference>
<organism evidence="8 9">
    <name type="scientific">Clavelina lepadiformis</name>
    <name type="common">Light-bulb sea squirt</name>
    <name type="synonym">Ascidia lepadiformis</name>
    <dbReference type="NCBI Taxonomy" id="159417"/>
    <lineage>
        <taxon>Eukaryota</taxon>
        <taxon>Metazoa</taxon>
        <taxon>Chordata</taxon>
        <taxon>Tunicata</taxon>
        <taxon>Ascidiacea</taxon>
        <taxon>Aplousobranchia</taxon>
        <taxon>Clavelinidae</taxon>
        <taxon>Clavelina</taxon>
    </lineage>
</organism>
<feature type="domain" description="WxxW" evidence="7">
    <location>
        <begin position="861"/>
        <end position="943"/>
    </location>
</feature>
<name>A0ABP0G0J8_CLALP</name>
<dbReference type="InterPro" id="IPR037120">
    <property type="entry name" value="Haem_peroxidase_sf_animal"/>
</dbReference>
<evidence type="ECO:0000256" key="2">
    <source>
        <dbReference type="ARBA" id="ARBA00022525"/>
    </source>
</evidence>
<feature type="chain" id="PRO_5046655812" description="WxxW domain-containing protein" evidence="6">
    <location>
        <begin position="17"/>
        <end position="981"/>
    </location>
</feature>
<comment type="subcellular location">
    <subcellularLocation>
        <location evidence="1">Secreted</location>
    </subcellularLocation>
</comment>
<dbReference type="EMBL" id="CAWYQH010000098">
    <property type="protein sequence ID" value="CAK8685030.1"/>
    <property type="molecule type" value="Genomic_DNA"/>
</dbReference>
<dbReference type="Pfam" id="PF03098">
    <property type="entry name" value="An_peroxidase"/>
    <property type="match status" value="1"/>
</dbReference>
<gene>
    <name evidence="8" type="ORF">CVLEPA_LOCUS16192</name>
</gene>
<dbReference type="Gene3D" id="1.10.640.10">
    <property type="entry name" value="Haem peroxidase domain superfamily, animal type"/>
    <property type="match status" value="1"/>
</dbReference>
<dbReference type="PROSITE" id="PS50292">
    <property type="entry name" value="PEROXIDASE_3"/>
    <property type="match status" value="1"/>
</dbReference>
<dbReference type="Proteomes" id="UP001642483">
    <property type="component" value="Unassembled WGS sequence"/>
</dbReference>
<sequence>MLFQIWSLFVATCCFAEINAQQRCPEGGSSVTLFDRFQFGLQCRNPLPQPGTGPRPILPPTTPPPVESFFVPLEPDPPAPCPPKPNCPKTIERFYRPDGSCNNLLDGRKGKAGQPHKRLLPADYSDGKALPRRGQGNRDLPSARIISTTMKEVVRRESPDKTNFGVIWGQFITHDITDTPVIDREGRGIDCRCGTRDPGCHNVDVPFNDRFFVEEGRTCLPLVRSQPVPDIECNTDVRQTKNDITPYLDAGTVYGHSQFQLDELLDKTSPIGELKTGQLHPHGFSPPHAPSLPLVTQVHSSLRDVACPFGVHKPQNVPCFVGGDVRANENPALASMHTLLVRLHNKLVKDLSNLNRNWDKTRLINTARLIVSAVVQRVTYKQFLPELLGPTYMKRFDLELNEEGYWYGYDSSYDATTSNAFITAVLRVGHTLVNPELSRSSPNFGTQGTTLNLKTSFFDSNPLLTTDQGGANSILRGLTKDAAEIMDSTIADDLQNFLFAPQDFLGSDLLSLNLQRGREHGVPSYNAFRVFCGLKRARRFSDFTEIPRNRQRKLEGLYRNVDDVDLYIAGISETSVPGGLLGPTFACLAGYQFRDLKKGDRLWHENGGAFTVFTPAQLEAIRQYTLSKVLCDNLNDMRSVQPNPFLQTTVRGNSRVPCYQIPQLNLEAWRSGESEPPFPESVKHEFTSWFPATHDDKTLTCTQVHNELLANRPDDVCSQVLGFEERTVNGKKQVRFSCAAGSIRATDYPNVDASKGVWGDWEDISTPSGRKQDDDESLDSQTSTCEGPIAIQVHTLGGTPARETGEVFRKFSVTAGFLCMGNDQRNGRCQDYQVRYFCKKIGRSTRNPPPNTPAPSSAFVWTNWLSVDRPSGDGDQEYLFNVVSRNGFCRHPVQIEARTVRSHIPASFTGDIFTAFSHTIGLECRNIIQPSRRCNDYEVRYRCRSTDINGLVPLRDFPSFLPPDVQRRKQELCSGFGVCCA</sequence>
<proteinExistence type="predicted"/>
<feature type="region of interest" description="Disordered" evidence="5">
    <location>
        <begin position="106"/>
        <end position="140"/>
    </location>
</feature>
<evidence type="ECO:0000259" key="7">
    <source>
        <dbReference type="Pfam" id="PF13330"/>
    </source>
</evidence>
<keyword evidence="2" id="KW-0964">Secreted</keyword>
<dbReference type="CDD" id="cd09823">
    <property type="entry name" value="peroxinectin_like"/>
    <property type="match status" value="1"/>
</dbReference>
<evidence type="ECO:0000256" key="5">
    <source>
        <dbReference type="SAM" id="MobiDB-lite"/>
    </source>
</evidence>
<dbReference type="InterPro" id="IPR019791">
    <property type="entry name" value="Haem_peroxidase_animal"/>
</dbReference>